<evidence type="ECO:0000313" key="2">
    <source>
        <dbReference type="Proteomes" id="UP001598673"/>
    </source>
</evidence>
<dbReference type="InterPro" id="IPR036249">
    <property type="entry name" value="Thioredoxin-like_sf"/>
</dbReference>
<dbReference type="Gene3D" id="3.40.30.10">
    <property type="entry name" value="Glutaredoxin"/>
    <property type="match status" value="1"/>
</dbReference>
<dbReference type="Proteomes" id="UP001598673">
    <property type="component" value="Unassembled WGS sequence"/>
</dbReference>
<gene>
    <name evidence="1" type="ORF">ACFWGY_05930</name>
</gene>
<sequence length="122" mass="12947">MTLLVCRTCPRYAPQHSGEFAQSLTAALTTAPAVDKIDVRKVHCLGGCPNHGVVAIDGPGKARIRFAGLTAHDVQAIIEAALGHDACLTGAPEDWHVPESLADRISSITLKRAPRHAHSPSR</sequence>
<evidence type="ECO:0000313" key="1">
    <source>
        <dbReference type="EMBL" id="MFD6792856.1"/>
    </source>
</evidence>
<dbReference type="RefSeq" id="WP_258937630.1">
    <property type="nucleotide sequence ID" value="NZ_JANBBF010000012.1"/>
</dbReference>
<proteinExistence type="predicted"/>
<reference evidence="1 2" key="1">
    <citation type="submission" date="2024-09" db="EMBL/GenBank/DDBJ databases">
        <title>The Natural Products Discovery Center: Release of the First 8490 Sequenced Strains for Exploring Actinobacteria Biosynthetic Diversity.</title>
        <authorList>
            <person name="Kalkreuter E."/>
            <person name="Kautsar S.A."/>
            <person name="Yang D."/>
            <person name="Bader C.D."/>
            <person name="Teijaro C.N."/>
            <person name="Fluegel L."/>
            <person name="Davis C.M."/>
            <person name="Simpson J.R."/>
            <person name="Lauterbach L."/>
            <person name="Steele A.D."/>
            <person name="Gui C."/>
            <person name="Meng S."/>
            <person name="Li G."/>
            <person name="Viehrig K."/>
            <person name="Ye F."/>
            <person name="Su P."/>
            <person name="Kiefer A.F."/>
            <person name="Nichols A."/>
            <person name="Cepeda A.J."/>
            <person name="Yan W."/>
            <person name="Fan B."/>
            <person name="Jiang Y."/>
            <person name="Adhikari A."/>
            <person name="Zheng C.-J."/>
            <person name="Schuster L."/>
            <person name="Cowan T.M."/>
            <person name="Smanski M.J."/>
            <person name="Chevrette M.G."/>
            <person name="De Carvalho L.P.S."/>
            <person name="Shen B."/>
        </authorList>
    </citation>
    <scope>NUCLEOTIDE SEQUENCE [LARGE SCALE GENOMIC DNA]</scope>
    <source>
        <strain evidence="1 2">NPDC060353</strain>
    </source>
</reference>
<comment type="caution">
    <text evidence="1">The sequence shown here is derived from an EMBL/GenBank/DDBJ whole genome shotgun (WGS) entry which is preliminary data.</text>
</comment>
<accession>A0ABW6G0Y1</accession>
<dbReference type="Pfam" id="PF07845">
    <property type="entry name" value="DUF1636"/>
    <property type="match status" value="1"/>
</dbReference>
<organism evidence="1 2">
    <name type="scientific">Prauserella salsuginis</name>
    <dbReference type="NCBI Taxonomy" id="387889"/>
    <lineage>
        <taxon>Bacteria</taxon>
        <taxon>Bacillati</taxon>
        <taxon>Actinomycetota</taxon>
        <taxon>Actinomycetes</taxon>
        <taxon>Pseudonocardiales</taxon>
        <taxon>Pseudonocardiaceae</taxon>
        <taxon>Prauserella</taxon>
        <taxon>Prauserella salsuginis group</taxon>
    </lineage>
</organism>
<dbReference type="InterPro" id="IPR012863">
    <property type="entry name" value="DUF1636"/>
</dbReference>
<protein>
    <submittedName>
        <fullName evidence="1">DUF1636 family protein</fullName>
    </submittedName>
</protein>
<name>A0ABW6G0Y1_9PSEU</name>
<dbReference type="SUPFAM" id="SSF52833">
    <property type="entry name" value="Thioredoxin-like"/>
    <property type="match status" value="1"/>
</dbReference>
<dbReference type="EMBL" id="JBHXCV010000003">
    <property type="protein sequence ID" value="MFD6792856.1"/>
    <property type="molecule type" value="Genomic_DNA"/>
</dbReference>
<keyword evidence="2" id="KW-1185">Reference proteome</keyword>